<evidence type="ECO:0000313" key="3">
    <source>
        <dbReference type="Proteomes" id="UP000620124"/>
    </source>
</evidence>
<keyword evidence="3" id="KW-1185">Reference proteome</keyword>
<comment type="caution">
    <text evidence="2">The sequence shown here is derived from an EMBL/GenBank/DDBJ whole genome shotgun (WGS) entry which is preliminary data.</text>
</comment>
<evidence type="ECO:0000256" key="1">
    <source>
        <dbReference type="SAM" id="SignalP"/>
    </source>
</evidence>
<feature type="signal peptide" evidence="1">
    <location>
        <begin position="1"/>
        <end position="18"/>
    </location>
</feature>
<dbReference type="AlphaFoldDB" id="A0A8H7CXS5"/>
<dbReference type="Proteomes" id="UP000620124">
    <property type="component" value="Unassembled WGS sequence"/>
</dbReference>
<reference evidence="2" key="1">
    <citation type="submission" date="2020-05" db="EMBL/GenBank/DDBJ databases">
        <title>Mycena genomes resolve the evolution of fungal bioluminescence.</title>
        <authorList>
            <person name="Tsai I.J."/>
        </authorList>
    </citation>
    <scope>NUCLEOTIDE SEQUENCE</scope>
    <source>
        <strain evidence="2">CCC161011</strain>
    </source>
</reference>
<evidence type="ECO:0000313" key="2">
    <source>
        <dbReference type="EMBL" id="KAF7351881.1"/>
    </source>
</evidence>
<protein>
    <recommendedName>
        <fullName evidence="4">Cell wall protein</fullName>
    </recommendedName>
</protein>
<gene>
    <name evidence="2" type="ORF">MVEN_01149700</name>
</gene>
<dbReference type="EMBL" id="JACAZI010000009">
    <property type="protein sequence ID" value="KAF7351881.1"/>
    <property type="molecule type" value="Genomic_DNA"/>
</dbReference>
<organism evidence="2 3">
    <name type="scientific">Mycena venus</name>
    <dbReference type="NCBI Taxonomy" id="2733690"/>
    <lineage>
        <taxon>Eukaryota</taxon>
        <taxon>Fungi</taxon>
        <taxon>Dikarya</taxon>
        <taxon>Basidiomycota</taxon>
        <taxon>Agaricomycotina</taxon>
        <taxon>Agaricomycetes</taxon>
        <taxon>Agaricomycetidae</taxon>
        <taxon>Agaricales</taxon>
        <taxon>Marasmiineae</taxon>
        <taxon>Mycenaceae</taxon>
        <taxon>Mycena</taxon>
    </lineage>
</organism>
<proteinExistence type="predicted"/>
<accession>A0A8H7CXS5</accession>
<evidence type="ECO:0008006" key="4">
    <source>
        <dbReference type="Google" id="ProtNLM"/>
    </source>
</evidence>
<keyword evidence="1" id="KW-0732">Signal</keyword>
<sequence length="173" mass="17327">MSRIFFTVLSIFMIQAMAAPFTRRAVPSDPACPKLLDQAQTSSVAAVTALGDLNPVNDVFGTGQSLLSSQLALFNANSIVGPVVLSFDLASLAPAGGANSTASFFAALKSAQTALSTVIGTARGNASEQALLQGSQNLTQALSLAQQAVDLNCVALAAPASASGESPAAATVA</sequence>
<name>A0A8H7CXS5_9AGAR</name>
<dbReference type="OrthoDB" id="2880841at2759"/>
<feature type="chain" id="PRO_5034134793" description="Cell wall protein" evidence="1">
    <location>
        <begin position="19"/>
        <end position="173"/>
    </location>
</feature>